<dbReference type="EMBL" id="JAGGKC010000034">
    <property type="protein sequence ID" value="MBP1920621.1"/>
    <property type="molecule type" value="Genomic_DNA"/>
</dbReference>
<evidence type="ECO:0000256" key="2">
    <source>
        <dbReference type="ARBA" id="ARBA00022448"/>
    </source>
</evidence>
<comment type="function">
    <text evidence="8">F(1)F(0) ATP synthase produces ATP from ADP in the presence of a proton or sodium gradient. F-type ATPases consist of two structural domains, F(1) containing the extramembraneous catalytic core and F(0) containing the membrane proton channel, linked together by a central stalk and a peripheral stalk. During catalysis, ATP synthesis in the catalytic domain of F(1) is coupled via a rotary mechanism of the central stalk subunits to proton translocation.</text>
</comment>
<comment type="caution">
    <text evidence="9">The sequence shown here is derived from an EMBL/GenBank/DDBJ whole genome shotgun (WGS) entry which is preliminary data.</text>
</comment>
<dbReference type="Pfam" id="PF00213">
    <property type="entry name" value="OSCP"/>
    <property type="match status" value="1"/>
</dbReference>
<dbReference type="NCBIfam" id="NF004403">
    <property type="entry name" value="PRK05758.2-4"/>
    <property type="match status" value="1"/>
</dbReference>
<accession>A0ABS4G7W0</accession>
<dbReference type="NCBIfam" id="TIGR01145">
    <property type="entry name" value="ATP_synt_delta"/>
    <property type="match status" value="1"/>
</dbReference>
<dbReference type="Gene3D" id="1.10.520.20">
    <property type="entry name" value="N-terminal domain of the delta subunit of the F1F0-ATP synthase"/>
    <property type="match status" value="1"/>
</dbReference>
<evidence type="ECO:0000256" key="1">
    <source>
        <dbReference type="ARBA" id="ARBA00004370"/>
    </source>
</evidence>
<dbReference type="PANTHER" id="PTHR11910">
    <property type="entry name" value="ATP SYNTHASE DELTA CHAIN"/>
    <property type="match status" value="1"/>
</dbReference>
<comment type="similarity">
    <text evidence="8">Belongs to the ATPase delta chain family.</text>
</comment>
<evidence type="ECO:0000256" key="3">
    <source>
        <dbReference type="ARBA" id="ARBA00022781"/>
    </source>
</evidence>
<dbReference type="PRINTS" id="PR00125">
    <property type="entry name" value="ATPASEDELTA"/>
</dbReference>
<proteinExistence type="inferred from homology"/>
<sequence>MYEYLDRRYAQALYDVARQKDSVDKYIKDLEEIDEMIHSNPDIEGVVKHPEIPTKEKKKFFINILKGKVDEDLLTFILLLIEKDRILFLKEKIRELKKIDLENKNIKIATITVAKPITERQKAELIEKLQNKYNVKIILDEIVDESIIGGMVIRIGDSLMDGSIRKKMEEVKSALLKRLR</sequence>
<evidence type="ECO:0000256" key="6">
    <source>
        <dbReference type="ARBA" id="ARBA00023196"/>
    </source>
</evidence>
<keyword evidence="2 8" id="KW-0813">Transport</keyword>
<keyword evidence="6 8" id="KW-0139">CF(1)</keyword>
<dbReference type="InterPro" id="IPR026015">
    <property type="entry name" value="ATP_synth_OSCP/delta_N_sf"/>
</dbReference>
<name>A0ABS4G7W0_9CLOT</name>
<dbReference type="RefSeq" id="WP_209460787.1">
    <property type="nucleotide sequence ID" value="NZ_JAGGKC010000034.1"/>
</dbReference>
<dbReference type="InterPro" id="IPR020781">
    <property type="entry name" value="ATPase_OSCP/d_CS"/>
</dbReference>
<dbReference type="PROSITE" id="PS00389">
    <property type="entry name" value="ATPASE_DELTA"/>
    <property type="match status" value="1"/>
</dbReference>
<keyword evidence="7 8" id="KW-0066">ATP synthesis</keyword>
<organism evidence="9 10">
    <name type="scientific">Youngiibacter multivorans</name>
    <dbReference type="NCBI Taxonomy" id="937251"/>
    <lineage>
        <taxon>Bacteria</taxon>
        <taxon>Bacillati</taxon>
        <taxon>Bacillota</taxon>
        <taxon>Clostridia</taxon>
        <taxon>Eubacteriales</taxon>
        <taxon>Clostridiaceae</taxon>
        <taxon>Youngiibacter</taxon>
    </lineage>
</organism>
<keyword evidence="4 8" id="KW-0406">Ion transport</keyword>
<dbReference type="Proteomes" id="UP001519271">
    <property type="component" value="Unassembled WGS sequence"/>
</dbReference>
<evidence type="ECO:0000256" key="8">
    <source>
        <dbReference type="HAMAP-Rule" id="MF_01416"/>
    </source>
</evidence>
<keyword evidence="10" id="KW-1185">Reference proteome</keyword>
<comment type="function">
    <text evidence="8">This protein is part of the stalk that links CF(0) to CF(1). It either transmits conformational changes from CF(0) to CF(1) or is implicated in proton conduction.</text>
</comment>
<evidence type="ECO:0000256" key="4">
    <source>
        <dbReference type="ARBA" id="ARBA00023065"/>
    </source>
</evidence>
<protein>
    <recommendedName>
        <fullName evidence="8">ATP synthase subunit delta</fullName>
    </recommendedName>
    <alternativeName>
        <fullName evidence="8">ATP synthase F(1) sector subunit delta</fullName>
    </alternativeName>
    <alternativeName>
        <fullName evidence="8">F-type ATPase subunit delta</fullName>
        <shortName evidence="8">F-ATPase subunit delta</shortName>
    </alternativeName>
</protein>
<keyword evidence="8" id="KW-1003">Cell membrane</keyword>
<keyword evidence="5 8" id="KW-0472">Membrane</keyword>
<dbReference type="InterPro" id="IPR000711">
    <property type="entry name" value="ATPase_OSCP/dsu"/>
</dbReference>
<evidence type="ECO:0000313" key="9">
    <source>
        <dbReference type="EMBL" id="MBP1920621.1"/>
    </source>
</evidence>
<dbReference type="HAMAP" id="MF_01416">
    <property type="entry name" value="ATP_synth_delta_bact"/>
    <property type="match status" value="1"/>
</dbReference>
<dbReference type="SUPFAM" id="SSF47928">
    <property type="entry name" value="N-terminal domain of the delta subunit of the F1F0-ATP synthase"/>
    <property type="match status" value="1"/>
</dbReference>
<evidence type="ECO:0000256" key="7">
    <source>
        <dbReference type="ARBA" id="ARBA00023310"/>
    </source>
</evidence>
<evidence type="ECO:0000313" key="10">
    <source>
        <dbReference type="Proteomes" id="UP001519271"/>
    </source>
</evidence>
<keyword evidence="3 8" id="KW-0375">Hydrogen ion transport</keyword>
<gene>
    <name evidence="8" type="primary">atpH</name>
    <name evidence="9" type="ORF">J2Z34_003136</name>
</gene>
<comment type="subcellular location">
    <subcellularLocation>
        <location evidence="8">Cell membrane</location>
        <topology evidence="8">Peripheral membrane protein</topology>
    </subcellularLocation>
    <subcellularLocation>
        <location evidence="1">Membrane</location>
    </subcellularLocation>
</comment>
<evidence type="ECO:0000256" key="5">
    <source>
        <dbReference type="ARBA" id="ARBA00023136"/>
    </source>
</evidence>
<reference evidence="9 10" key="1">
    <citation type="submission" date="2021-03" db="EMBL/GenBank/DDBJ databases">
        <title>Genomic Encyclopedia of Type Strains, Phase IV (KMG-IV): sequencing the most valuable type-strain genomes for metagenomic binning, comparative biology and taxonomic classification.</title>
        <authorList>
            <person name="Goeker M."/>
        </authorList>
    </citation>
    <scope>NUCLEOTIDE SEQUENCE [LARGE SCALE GENOMIC DNA]</scope>
    <source>
        <strain evidence="9 10">DSM 6139</strain>
    </source>
</reference>